<dbReference type="SUPFAM" id="SSF50494">
    <property type="entry name" value="Trypsin-like serine proteases"/>
    <property type="match status" value="1"/>
</dbReference>
<dbReference type="Pfam" id="PF13365">
    <property type="entry name" value="Trypsin_2"/>
    <property type="match status" value="1"/>
</dbReference>
<dbReference type="AlphaFoldDB" id="I9LG52"/>
<evidence type="ECO:0000256" key="2">
    <source>
        <dbReference type="ARBA" id="ARBA00022801"/>
    </source>
</evidence>
<protein>
    <recommendedName>
        <fullName evidence="3">Putative component of 'biosynthetic module' domain-containing protein</fullName>
    </recommendedName>
</protein>
<dbReference type="Gene3D" id="2.40.10.120">
    <property type="match status" value="1"/>
</dbReference>
<keyword evidence="2" id="KW-0378">Hydrolase</keyword>
<dbReference type="PATRIC" id="fig|1149862.3.peg.1588"/>
<dbReference type="PANTHER" id="PTHR43343">
    <property type="entry name" value="PEPTIDASE S12"/>
    <property type="match status" value="1"/>
</dbReference>
<keyword evidence="1" id="KW-0645">Protease</keyword>
<dbReference type="GO" id="GO:0006508">
    <property type="term" value="P:proteolysis"/>
    <property type="evidence" value="ECO:0007669"/>
    <property type="project" value="UniProtKB-KW"/>
</dbReference>
<dbReference type="PRINTS" id="PR00834">
    <property type="entry name" value="PROTEASES2C"/>
</dbReference>
<dbReference type="OrthoDB" id="1684278at2"/>
<organism evidence="4 5">
    <name type="scientific">Pelosinus fermentans B4</name>
    <dbReference type="NCBI Taxonomy" id="1149862"/>
    <lineage>
        <taxon>Bacteria</taxon>
        <taxon>Bacillati</taxon>
        <taxon>Bacillota</taxon>
        <taxon>Negativicutes</taxon>
        <taxon>Selenomonadales</taxon>
        <taxon>Sporomusaceae</taxon>
        <taxon>Pelosinus</taxon>
    </lineage>
</organism>
<gene>
    <name evidence="4" type="ORF">FB4_3031</name>
</gene>
<dbReference type="InterPro" id="IPR025647">
    <property type="entry name" value="YceG_bac"/>
</dbReference>
<dbReference type="Pfam" id="PF14266">
    <property type="entry name" value="YceG_bac"/>
    <property type="match status" value="1"/>
</dbReference>
<proteinExistence type="predicted"/>
<accession>I9LG52</accession>
<dbReference type="RefSeq" id="WP_007932930.1">
    <property type="nucleotide sequence ID" value="NZ_AKVJ01000021.1"/>
</dbReference>
<dbReference type="PANTHER" id="PTHR43343:SF3">
    <property type="entry name" value="PROTEASE DO-LIKE 8, CHLOROPLASTIC"/>
    <property type="match status" value="1"/>
</dbReference>
<dbReference type="InterPro" id="IPR001940">
    <property type="entry name" value="Peptidase_S1C"/>
</dbReference>
<evidence type="ECO:0000313" key="4">
    <source>
        <dbReference type="EMBL" id="EIW19321.1"/>
    </source>
</evidence>
<comment type="caution">
    <text evidence="4">The sequence shown here is derived from an EMBL/GenBank/DDBJ whole genome shotgun (WGS) entry which is preliminary data.</text>
</comment>
<dbReference type="Proteomes" id="UP000004324">
    <property type="component" value="Unassembled WGS sequence"/>
</dbReference>
<keyword evidence="5" id="KW-1185">Reference proteome</keyword>
<name>I9LG52_9FIRM</name>
<dbReference type="GO" id="GO:0004252">
    <property type="term" value="F:serine-type endopeptidase activity"/>
    <property type="evidence" value="ECO:0007669"/>
    <property type="project" value="InterPro"/>
</dbReference>
<dbReference type="InterPro" id="IPR051201">
    <property type="entry name" value="Chloro_Bact_Ser_Proteases"/>
</dbReference>
<dbReference type="InterPro" id="IPR009003">
    <property type="entry name" value="Peptidase_S1_PA"/>
</dbReference>
<dbReference type="EMBL" id="AKVJ01000021">
    <property type="protein sequence ID" value="EIW19321.1"/>
    <property type="molecule type" value="Genomic_DNA"/>
</dbReference>
<evidence type="ECO:0000256" key="1">
    <source>
        <dbReference type="ARBA" id="ARBA00022670"/>
    </source>
</evidence>
<feature type="domain" description="Putative component of 'biosynthetic module'" evidence="3">
    <location>
        <begin position="16"/>
        <end position="254"/>
    </location>
</feature>
<sequence>MIITEKAKGIFLLDSQNPLQDILKSRNERIKKFNKGHIVPIYCYRYIGICDNATNYLEELRDLECNLKKTSEPYLIIKQGLTSSHSNEEIEKAVAIWDQFEKWENDSKRSYIELYRIVWDTKISNTTVNWTIKRSLSKILELFDDIEKSKNQSIRRNYGLSLILWVNSYLSSLFSGEMKSNSIPKFIFWGAIRRNEAYFFIFLSMLGCDALYISATDDKEFNRIDLRNTYVKLIEHNMKIEIYDFPKPKESRVTIGFPAKHISQTISPNPAPIIHTKHIEKSYEELAKLSDSIVMINVYDDDHVHCGSGSGVVIDEDGTIVTNYHVIEDGSFFGILFENNKSEYITHTVISNNGQKDLALLQIDCKTRPIPIKSSDSLKRGQQIVAIGSPLGLMNTISDGIIAGFRSFDDQNFIQITAPISPGSSGGALLDRYGSLVGITTGGYTKGQNLNLAIPSIEITKLLLISSFNRRRKT</sequence>
<evidence type="ECO:0000259" key="3">
    <source>
        <dbReference type="Pfam" id="PF14266"/>
    </source>
</evidence>
<evidence type="ECO:0000313" key="5">
    <source>
        <dbReference type="Proteomes" id="UP000004324"/>
    </source>
</evidence>
<reference evidence="4 5" key="1">
    <citation type="journal article" date="2012" name="J. Bacteriol.">
        <title>Draft Genome Sequences for Two Metal-Reducing Pelosinus fermentans Strains Isolated from a Cr(VI)-Contaminated Site and for Type Strain R7.</title>
        <authorList>
            <person name="Brown S.D."/>
            <person name="Podar M."/>
            <person name="Klingeman D.M."/>
            <person name="Johnson C.M."/>
            <person name="Yang Z.K."/>
            <person name="Utturkar S.M."/>
            <person name="Land M.L."/>
            <person name="Mosher J.J."/>
            <person name="Hurt R.A.Jr."/>
            <person name="Phelps T.J."/>
            <person name="Palumbo A.V."/>
            <person name="Arkin A.P."/>
            <person name="Hazen T.C."/>
            <person name="Elias D.A."/>
        </authorList>
    </citation>
    <scope>NUCLEOTIDE SEQUENCE [LARGE SCALE GENOMIC DNA]</scope>
    <source>
        <strain evidence="4 5">B4</strain>
    </source>
</reference>